<comment type="caution">
    <text evidence="1">The sequence shown here is derived from an EMBL/GenBank/DDBJ whole genome shotgun (WGS) entry which is preliminary data.</text>
</comment>
<keyword evidence="2" id="KW-1185">Reference proteome</keyword>
<reference evidence="1 2" key="1">
    <citation type="journal article" date="2023" name="G3 (Bethesda)">
        <title>A chromosome-length genome assembly and annotation of blackberry (Rubus argutus, cv. 'Hillquist').</title>
        <authorList>
            <person name="Bruna T."/>
            <person name="Aryal R."/>
            <person name="Dudchenko O."/>
            <person name="Sargent D.J."/>
            <person name="Mead D."/>
            <person name="Buti M."/>
            <person name="Cavallini A."/>
            <person name="Hytonen T."/>
            <person name="Andres J."/>
            <person name="Pham M."/>
            <person name="Weisz D."/>
            <person name="Mascagni F."/>
            <person name="Usai G."/>
            <person name="Natali L."/>
            <person name="Bassil N."/>
            <person name="Fernandez G.E."/>
            <person name="Lomsadze A."/>
            <person name="Armour M."/>
            <person name="Olukolu B."/>
            <person name="Poorten T."/>
            <person name="Britton C."/>
            <person name="Davik J."/>
            <person name="Ashrafi H."/>
            <person name="Aiden E.L."/>
            <person name="Borodovsky M."/>
            <person name="Worthington M."/>
        </authorList>
    </citation>
    <scope>NUCLEOTIDE SEQUENCE [LARGE SCALE GENOMIC DNA]</scope>
    <source>
        <strain evidence="1">PI 553951</strain>
    </source>
</reference>
<evidence type="ECO:0000313" key="1">
    <source>
        <dbReference type="EMBL" id="KAK9942980.1"/>
    </source>
</evidence>
<proteinExistence type="predicted"/>
<dbReference type="AlphaFoldDB" id="A0AAW1Y1U6"/>
<sequence>MVADLSVLDFAQIVEKLDVSWRQRDNDDGVGSGLGTESCGQIAVGLGSVSQKVAEQGGGCGQIGDGCVGATWRSREGQRCGSYKWVRWKHDRGQRDDGLNGDTGWTLGSSLKIGEMVAESTG</sequence>
<name>A0AAW1Y1U6_RUBAR</name>
<organism evidence="1 2">
    <name type="scientific">Rubus argutus</name>
    <name type="common">Southern blackberry</name>
    <dbReference type="NCBI Taxonomy" id="59490"/>
    <lineage>
        <taxon>Eukaryota</taxon>
        <taxon>Viridiplantae</taxon>
        <taxon>Streptophyta</taxon>
        <taxon>Embryophyta</taxon>
        <taxon>Tracheophyta</taxon>
        <taxon>Spermatophyta</taxon>
        <taxon>Magnoliopsida</taxon>
        <taxon>eudicotyledons</taxon>
        <taxon>Gunneridae</taxon>
        <taxon>Pentapetalae</taxon>
        <taxon>rosids</taxon>
        <taxon>fabids</taxon>
        <taxon>Rosales</taxon>
        <taxon>Rosaceae</taxon>
        <taxon>Rosoideae</taxon>
        <taxon>Rosoideae incertae sedis</taxon>
        <taxon>Rubus</taxon>
    </lineage>
</organism>
<dbReference type="EMBL" id="JBEDUW010000002">
    <property type="protein sequence ID" value="KAK9942980.1"/>
    <property type="molecule type" value="Genomic_DNA"/>
</dbReference>
<protein>
    <submittedName>
        <fullName evidence="1">Uncharacterized protein</fullName>
    </submittedName>
</protein>
<dbReference type="Proteomes" id="UP001457282">
    <property type="component" value="Unassembled WGS sequence"/>
</dbReference>
<gene>
    <name evidence="1" type="ORF">M0R45_008613</name>
</gene>
<accession>A0AAW1Y1U6</accession>
<evidence type="ECO:0000313" key="2">
    <source>
        <dbReference type="Proteomes" id="UP001457282"/>
    </source>
</evidence>